<name>A0A1H5U1A9_9BACT</name>
<dbReference type="AlphaFoldDB" id="A0A1H5U1A9"/>
<feature type="signal peptide" evidence="1">
    <location>
        <begin position="1"/>
        <end position="23"/>
    </location>
</feature>
<feature type="chain" id="PRO_5009285693" evidence="1">
    <location>
        <begin position="24"/>
        <end position="229"/>
    </location>
</feature>
<keyword evidence="3" id="KW-1185">Reference proteome</keyword>
<keyword evidence="1" id="KW-0732">Signal</keyword>
<evidence type="ECO:0000313" key="3">
    <source>
        <dbReference type="Proteomes" id="UP000236728"/>
    </source>
</evidence>
<dbReference type="Proteomes" id="UP000236728">
    <property type="component" value="Unassembled WGS sequence"/>
</dbReference>
<sequence length="229" mass="24550">MSRLNAFVIGAAMILATTVRCGAQQTACPYSDASSSKCVFFTMERFGLMVPAYTVVVLGDGEMKYWENAEPRSPAAQRAPWLKLTDGTKQTLVAAESSIRSGACMSHTRTMAFGGKTTMIAWSQEGYATCSFGASTDPTISAASTTFQAIAEMLQGGERLDRDHHGDRLALERDLDELIERAKSGKAIEPQLIATALESIANDDAVIDRVRQKANGLLHPAADAAPSAR</sequence>
<evidence type="ECO:0000256" key="1">
    <source>
        <dbReference type="SAM" id="SignalP"/>
    </source>
</evidence>
<dbReference type="RefSeq" id="WP_103931704.1">
    <property type="nucleotide sequence ID" value="NZ_FNVA01000001.1"/>
</dbReference>
<protein>
    <submittedName>
        <fullName evidence="2">Uncharacterized protein</fullName>
    </submittedName>
</protein>
<gene>
    <name evidence="2" type="ORF">SAMN05421819_0826</name>
</gene>
<accession>A0A1H5U1A9</accession>
<evidence type="ECO:0000313" key="2">
    <source>
        <dbReference type="EMBL" id="SEF68826.1"/>
    </source>
</evidence>
<reference evidence="2 3" key="1">
    <citation type="submission" date="2016-10" db="EMBL/GenBank/DDBJ databases">
        <authorList>
            <person name="de Groot N.N."/>
        </authorList>
    </citation>
    <scope>NUCLEOTIDE SEQUENCE [LARGE SCALE GENOMIC DNA]</scope>
    <source>
        <strain evidence="2 3">DSM 22489</strain>
    </source>
</reference>
<proteinExistence type="predicted"/>
<dbReference type="EMBL" id="FNVA01000001">
    <property type="protein sequence ID" value="SEF68826.1"/>
    <property type="molecule type" value="Genomic_DNA"/>
</dbReference>
<organism evidence="2 3">
    <name type="scientific">Bryocella elongata</name>
    <dbReference type="NCBI Taxonomy" id="863522"/>
    <lineage>
        <taxon>Bacteria</taxon>
        <taxon>Pseudomonadati</taxon>
        <taxon>Acidobacteriota</taxon>
        <taxon>Terriglobia</taxon>
        <taxon>Terriglobales</taxon>
        <taxon>Acidobacteriaceae</taxon>
        <taxon>Bryocella</taxon>
    </lineage>
</organism>